<dbReference type="AlphaFoldDB" id="A0A841DGX0"/>
<feature type="region of interest" description="Disordered" evidence="1">
    <location>
        <begin position="84"/>
        <end position="123"/>
    </location>
</feature>
<accession>A0A841DGX0</accession>
<evidence type="ECO:0000256" key="1">
    <source>
        <dbReference type="SAM" id="MobiDB-lite"/>
    </source>
</evidence>
<organism evidence="2 3">
    <name type="scientific">Kribbella solani</name>
    <dbReference type="NCBI Taxonomy" id="236067"/>
    <lineage>
        <taxon>Bacteria</taxon>
        <taxon>Bacillati</taxon>
        <taxon>Actinomycetota</taxon>
        <taxon>Actinomycetes</taxon>
        <taxon>Propionibacteriales</taxon>
        <taxon>Kribbellaceae</taxon>
        <taxon>Kribbella</taxon>
    </lineage>
</organism>
<name>A0A841DGX0_9ACTN</name>
<evidence type="ECO:0000313" key="2">
    <source>
        <dbReference type="EMBL" id="MBB5977752.1"/>
    </source>
</evidence>
<dbReference type="Proteomes" id="UP000558997">
    <property type="component" value="Unassembled WGS sequence"/>
</dbReference>
<proteinExistence type="predicted"/>
<evidence type="ECO:0000313" key="3">
    <source>
        <dbReference type="Proteomes" id="UP000558997"/>
    </source>
</evidence>
<feature type="compositionally biased region" description="Low complexity" evidence="1">
    <location>
        <begin position="84"/>
        <end position="103"/>
    </location>
</feature>
<dbReference type="RefSeq" id="WP_184831863.1">
    <property type="nucleotide sequence ID" value="NZ_BAAAVN010000011.1"/>
</dbReference>
<sequence>MTVNGEITNPPEIDAGLAAAALAVFAHRHEVVHLLYAATDEPDALARIGGLLRVDEATITRVLDQPLRWMLPQFRSELETIAAMPAPPTAGTAPAPAQSAADSTPDEPTDAADNLESASARTN</sequence>
<gene>
    <name evidence="2" type="ORF">HDA44_001093</name>
</gene>
<dbReference type="EMBL" id="JACHNF010000001">
    <property type="protein sequence ID" value="MBB5977752.1"/>
    <property type="molecule type" value="Genomic_DNA"/>
</dbReference>
<protein>
    <submittedName>
        <fullName evidence="2">Uncharacterized protein</fullName>
    </submittedName>
</protein>
<comment type="caution">
    <text evidence="2">The sequence shown here is derived from an EMBL/GenBank/DDBJ whole genome shotgun (WGS) entry which is preliminary data.</text>
</comment>
<reference evidence="2 3" key="1">
    <citation type="submission" date="2020-08" db="EMBL/GenBank/DDBJ databases">
        <title>Sequencing the genomes of 1000 actinobacteria strains.</title>
        <authorList>
            <person name="Klenk H.-P."/>
        </authorList>
    </citation>
    <scope>NUCLEOTIDE SEQUENCE [LARGE SCALE GENOMIC DNA]</scope>
    <source>
        <strain evidence="2 3">DSM 17294</strain>
    </source>
</reference>
<keyword evidence="3" id="KW-1185">Reference proteome</keyword>